<organism evidence="1 2">
    <name type="scientific">Drosophila rubida</name>
    <dbReference type="NCBI Taxonomy" id="30044"/>
    <lineage>
        <taxon>Eukaryota</taxon>
        <taxon>Metazoa</taxon>
        <taxon>Ecdysozoa</taxon>
        <taxon>Arthropoda</taxon>
        <taxon>Hexapoda</taxon>
        <taxon>Insecta</taxon>
        <taxon>Pterygota</taxon>
        <taxon>Neoptera</taxon>
        <taxon>Endopterygota</taxon>
        <taxon>Diptera</taxon>
        <taxon>Brachycera</taxon>
        <taxon>Muscomorpha</taxon>
        <taxon>Ephydroidea</taxon>
        <taxon>Drosophilidae</taxon>
        <taxon>Drosophila</taxon>
    </lineage>
</organism>
<comment type="caution">
    <text evidence="1">The sequence shown here is derived from an EMBL/GenBank/DDBJ whole genome shotgun (WGS) entry which is preliminary data.</text>
</comment>
<sequence>FVNSNYTFNPVYFKSFSLALVNKSINMDMVLLKPILRGFKIYIDYKVRIANAKSYQAIFSRHGDVCAMVSTVKDGLLKNWFKSMAAHSNFMANCPVQVGHYYLRNWKMGSSMMHQFLYAGEYRSQVNFFYGKYRTKTEDRVLSIIMESVILK</sequence>
<dbReference type="SMART" id="SM00697">
    <property type="entry name" value="DM8"/>
    <property type="match status" value="1"/>
</dbReference>
<reference evidence="1" key="1">
    <citation type="journal article" date="2021" name="Mol. Ecol. Resour.">
        <title>Phylogenomic analyses of the genus Drosophila reveals genomic signals of climate adaptation.</title>
        <authorList>
            <person name="Li F."/>
            <person name="Rane R.V."/>
            <person name="Luria V."/>
            <person name="Xiong Z."/>
            <person name="Chen J."/>
            <person name="Li Z."/>
            <person name="Catullo R.A."/>
            <person name="Griffin P.C."/>
            <person name="Schiffer M."/>
            <person name="Pearce S."/>
            <person name="Lee S.F."/>
            <person name="McElroy K."/>
            <person name="Stocker A."/>
            <person name="Shirriffs J."/>
            <person name="Cockerell F."/>
            <person name="Coppin C."/>
            <person name="Sgro C.M."/>
            <person name="Karger A."/>
            <person name="Cain J.W."/>
            <person name="Weber J.A."/>
            <person name="Santpere G."/>
            <person name="Kirschner M.W."/>
            <person name="Hoffmann A.A."/>
            <person name="Oakeshott J.G."/>
            <person name="Zhang G."/>
        </authorList>
    </citation>
    <scope>NUCLEOTIDE SEQUENCE</scope>
    <source>
        <strain evidence="1">BGI-SZ-2011g</strain>
    </source>
</reference>
<dbReference type="InterPro" id="IPR010512">
    <property type="entry name" value="DUF1091"/>
</dbReference>
<evidence type="ECO:0000313" key="1">
    <source>
        <dbReference type="EMBL" id="KAH8370708.1"/>
    </source>
</evidence>
<dbReference type="EMBL" id="JAJJHW010002585">
    <property type="protein sequence ID" value="KAH8370708.1"/>
    <property type="molecule type" value="Genomic_DNA"/>
</dbReference>
<keyword evidence="2" id="KW-1185">Reference proteome</keyword>
<proteinExistence type="predicted"/>
<dbReference type="PANTHER" id="PTHR20898:SF0">
    <property type="entry name" value="DAEDALUS ON 3-RELATED"/>
    <property type="match status" value="1"/>
</dbReference>
<dbReference type="AlphaFoldDB" id="A0AAD4JZA7"/>
<protein>
    <submittedName>
        <fullName evidence="1">Uncharacterized protein</fullName>
    </submittedName>
</protein>
<dbReference type="Pfam" id="PF06477">
    <property type="entry name" value="DUF1091"/>
    <property type="match status" value="1"/>
</dbReference>
<dbReference type="PANTHER" id="PTHR20898">
    <property type="entry name" value="DAEDALUS ON 3-RELATED-RELATED"/>
    <property type="match status" value="1"/>
</dbReference>
<accession>A0AAD4JZA7</accession>
<name>A0AAD4JZA7_9MUSC</name>
<evidence type="ECO:0000313" key="2">
    <source>
        <dbReference type="Proteomes" id="UP001200034"/>
    </source>
</evidence>
<gene>
    <name evidence="1" type="ORF">KR093_004715</name>
</gene>
<dbReference type="Proteomes" id="UP001200034">
    <property type="component" value="Unassembled WGS sequence"/>
</dbReference>
<feature type="non-terminal residue" evidence="1">
    <location>
        <position position="1"/>
    </location>
</feature>